<dbReference type="Gene3D" id="3.90.226.10">
    <property type="entry name" value="2-enoyl-CoA Hydratase, Chain A, domain 1"/>
    <property type="match status" value="1"/>
</dbReference>
<keyword evidence="5" id="KW-0812">Transmembrane</keyword>
<keyword evidence="8" id="KW-1185">Reference proteome</keyword>
<reference evidence="7 8" key="1">
    <citation type="submission" date="2024-05" db="EMBL/GenBank/DDBJ databases">
        <title>Genome sequencing of Marine Estuary Bacteria, Shewanella vesiculosa and S. baltica, and Pseudomonas syringae.</title>
        <authorList>
            <person name="Gurung A."/>
            <person name="Maclea K.S."/>
        </authorList>
    </citation>
    <scope>NUCLEOTIDE SEQUENCE [LARGE SCALE GENOMIC DNA]</scope>
    <source>
        <strain evidence="7 8">1A</strain>
    </source>
</reference>
<dbReference type="InterPro" id="IPR047272">
    <property type="entry name" value="S49_SppA_C"/>
</dbReference>
<dbReference type="EC" id="3.4.21.-" evidence="7"/>
<evidence type="ECO:0000256" key="3">
    <source>
        <dbReference type="ARBA" id="ARBA00022801"/>
    </source>
</evidence>
<dbReference type="SUPFAM" id="SSF52096">
    <property type="entry name" value="ClpP/crotonase"/>
    <property type="match status" value="2"/>
</dbReference>
<proteinExistence type="inferred from homology"/>
<dbReference type="CDD" id="cd07023">
    <property type="entry name" value="S49_Sppa_N_C"/>
    <property type="match status" value="1"/>
</dbReference>
<evidence type="ECO:0000313" key="8">
    <source>
        <dbReference type="Proteomes" id="UP001477278"/>
    </source>
</evidence>
<dbReference type="PANTHER" id="PTHR42987">
    <property type="entry name" value="PEPTIDASE S49"/>
    <property type="match status" value="1"/>
</dbReference>
<dbReference type="RefSeq" id="WP_347690938.1">
    <property type="nucleotide sequence ID" value="NZ_JBDPZN010000015.1"/>
</dbReference>
<keyword evidence="3 7" id="KW-0378">Hydrolase</keyword>
<dbReference type="PANTHER" id="PTHR42987:SF8">
    <property type="entry name" value="PROTEINASE"/>
    <property type="match status" value="1"/>
</dbReference>
<keyword evidence="5" id="KW-0472">Membrane</keyword>
<dbReference type="InterPro" id="IPR029045">
    <property type="entry name" value="ClpP/crotonase-like_dom_sf"/>
</dbReference>
<name>A0ABV0FUK8_9GAMM</name>
<protein>
    <submittedName>
        <fullName evidence="7">S49 family peptidase</fullName>
        <ecNumber evidence="7">3.4.21.-</ecNumber>
    </submittedName>
</protein>
<evidence type="ECO:0000256" key="5">
    <source>
        <dbReference type="SAM" id="Phobius"/>
    </source>
</evidence>
<dbReference type="GO" id="GO:0016787">
    <property type="term" value="F:hydrolase activity"/>
    <property type="evidence" value="ECO:0007669"/>
    <property type="project" value="UniProtKB-KW"/>
</dbReference>
<keyword evidence="5" id="KW-1133">Transmembrane helix</keyword>
<evidence type="ECO:0000256" key="2">
    <source>
        <dbReference type="ARBA" id="ARBA00022670"/>
    </source>
</evidence>
<dbReference type="InterPro" id="IPR002142">
    <property type="entry name" value="Peptidase_S49"/>
</dbReference>
<comment type="similarity">
    <text evidence="1">Belongs to the peptidase S49 family.</text>
</comment>
<dbReference type="Proteomes" id="UP001477278">
    <property type="component" value="Unassembled WGS sequence"/>
</dbReference>
<keyword evidence="2" id="KW-0645">Protease</keyword>
<accession>A0ABV0FUK8</accession>
<evidence type="ECO:0000256" key="4">
    <source>
        <dbReference type="ARBA" id="ARBA00022825"/>
    </source>
</evidence>
<evidence type="ECO:0000256" key="1">
    <source>
        <dbReference type="ARBA" id="ARBA00008683"/>
    </source>
</evidence>
<sequence>MLNPASEHEALGILKQYLTVYKRTNYGKLSLLGGIILLGFLGNIVGFFTPSESHIAVIQISGEIGADSDVGDGQKIATHLLDAMTNDESSLIVIEANSPGGSPTDSQTINELIVQYKQSNDPIDTEVAKNILSVIKDPTTPFNENFESDIDVKTQPRKLIVAVVTKQCASACIQSIINADVIIGQRASLIGNIGVRLSSINWSELAKKVGVTSTVITSGPYKDMLSPWKAIDEEQILIAKETLIEPVFEQFKSDVIAARADKLKINYDVLFSGLAWTGDDAVKTGLIDATSNPVIVKSALEKIIGDDYKIYSKSSFSLGSFIKNPFK</sequence>
<keyword evidence="4" id="KW-0720">Serine protease</keyword>
<evidence type="ECO:0000313" key="7">
    <source>
        <dbReference type="EMBL" id="MEO3684509.1"/>
    </source>
</evidence>
<comment type="caution">
    <text evidence="7">The sequence shown here is derived from an EMBL/GenBank/DDBJ whole genome shotgun (WGS) entry which is preliminary data.</text>
</comment>
<organism evidence="7 8">
    <name type="scientific">Shewanella vesiculosa</name>
    <dbReference type="NCBI Taxonomy" id="518738"/>
    <lineage>
        <taxon>Bacteria</taxon>
        <taxon>Pseudomonadati</taxon>
        <taxon>Pseudomonadota</taxon>
        <taxon>Gammaproteobacteria</taxon>
        <taxon>Alteromonadales</taxon>
        <taxon>Shewanellaceae</taxon>
        <taxon>Shewanella</taxon>
    </lineage>
</organism>
<evidence type="ECO:0000259" key="6">
    <source>
        <dbReference type="Pfam" id="PF01343"/>
    </source>
</evidence>
<dbReference type="EMBL" id="JBDPZN010000015">
    <property type="protein sequence ID" value="MEO3684509.1"/>
    <property type="molecule type" value="Genomic_DNA"/>
</dbReference>
<gene>
    <name evidence="7" type="ORF">ABHN84_19800</name>
</gene>
<feature type="transmembrane region" description="Helical" evidence="5">
    <location>
        <begin position="29"/>
        <end position="48"/>
    </location>
</feature>
<feature type="domain" description="Peptidase S49" evidence="6">
    <location>
        <begin position="158"/>
        <end position="292"/>
    </location>
</feature>
<dbReference type="Pfam" id="PF01343">
    <property type="entry name" value="Peptidase_S49"/>
    <property type="match status" value="1"/>
</dbReference>